<dbReference type="EMBL" id="CP048630">
    <property type="protein sequence ID" value="QIB34242.1"/>
    <property type="molecule type" value="Genomic_DNA"/>
</dbReference>
<keyword evidence="5" id="KW-1185">Reference proteome</keyword>
<comment type="cofactor">
    <cofactor evidence="2">
        <name>Mn(2+)</name>
        <dbReference type="ChEBI" id="CHEBI:29035"/>
    </cofactor>
    <text evidence="2">The Mn(2+) ion enhances activity.</text>
</comment>
<proteinExistence type="predicted"/>
<dbReference type="InterPro" id="IPR011650">
    <property type="entry name" value="Peptidase_M20_dimer"/>
</dbReference>
<dbReference type="GO" id="GO:0046872">
    <property type="term" value="F:metal ion binding"/>
    <property type="evidence" value="ECO:0007669"/>
    <property type="project" value="UniProtKB-KW"/>
</dbReference>
<dbReference type="InterPro" id="IPR036264">
    <property type="entry name" value="Bact_exopeptidase_dim_dom"/>
</dbReference>
<dbReference type="GO" id="GO:0019877">
    <property type="term" value="P:diaminopimelate biosynthetic process"/>
    <property type="evidence" value="ECO:0007669"/>
    <property type="project" value="UniProtKB-ARBA"/>
</dbReference>
<evidence type="ECO:0000256" key="1">
    <source>
        <dbReference type="ARBA" id="ARBA00022801"/>
    </source>
</evidence>
<gene>
    <name evidence="4" type="ORF">G3A50_11385</name>
</gene>
<feature type="binding site" evidence="2">
    <location>
        <position position="103"/>
    </location>
    <ligand>
        <name>Mn(2+)</name>
        <dbReference type="ChEBI" id="CHEBI:29035"/>
        <label>2</label>
    </ligand>
</feature>
<dbReference type="NCBIfam" id="TIGR01891">
    <property type="entry name" value="amidohydrolases"/>
    <property type="match status" value="1"/>
</dbReference>
<protein>
    <submittedName>
        <fullName evidence="4">Amidohydrolase</fullName>
    </submittedName>
</protein>
<organism evidence="4 5">
    <name type="scientific">Ancylobacter pratisalsi</name>
    <dbReference type="NCBI Taxonomy" id="1745854"/>
    <lineage>
        <taxon>Bacteria</taxon>
        <taxon>Pseudomonadati</taxon>
        <taxon>Pseudomonadota</taxon>
        <taxon>Alphaproteobacteria</taxon>
        <taxon>Hyphomicrobiales</taxon>
        <taxon>Xanthobacteraceae</taxon>
        <taxon>Ancylobacter</taxon>
    </lineage>
</organism>
<dbReference type="Proteomes" id="UP000464751">
    <property type="component" value="Chromosome"/>
</dbReference>
<evidence type="ECO:0000256" key="2">
    <source>
        <dbReference type="PIRSR" id="PIRSR005962-1"/>
    </source>
</evidence>
<dbReference type="InterPro" id="IPR002933">
    <property type="entry name" value="Peptidase_M20"/>
</dbReference>
<accession>A0A6P1YMD1</accession>
<keyword evidence="2" id="KW-0479">Metal-binding</keyword>
<evidence type="ECO:0000313" key="4">
    <source>
        <dbReference type="EMBL" id="QIB34242.1"/>
    </source>
</evidence>
<dbReference type="RefSeq" id="WP_163075387.1">
    <property type="nucleotide sequence ID" value="NZ_CP048630.1"/>
</dbReference>
<keyword evidence="2" id="KW-0464">Manganese</keyword>
<dbReference type="KEGG" id="apra:G3A50_11385"/>
<dbReference type="PANTHER" id="PTHR11014:SF63">
    <property type="entry name" value="METALLOPEPTIDASE, PUTATIVE (AFU_ORTHOLOGUE AFUA_6G09600)-RELATED"/>
    <property type="match status" value="1"/>
</dbReference>
<sequence length="384" mass="39831">MPRAAIEADLDHLTALRHDLHAHPELGFEEHRTAARLRAELEACGIPVVGGIGGTGLVGIVEGAGGPGRSVGLRADMDALPIEEDSHLPWRSTVPGLFHGCGHDGHVTMLVGAARHLAADRDFAGRVVLIFQPAEEGRGGARAMLADGLFMRFACDEVYALHNDPNRDFGEVALRKGAVSASADFFDIEITGDGGHAAFPHRTIDAGLVAITIAQALHAIVGRNVDPNEAAVVSVTGMNAGATYNVIPGTATLSGTIRTFSPATRTLIAGRIEALCAGIAQGYGARASVSIRDVFSTLVNHDTQADALAGAAHAVVGADKVVTDTAPVTTSEDFADMLMAVPGAYCFLGQGHGAALHNPRYAFNDAIIPTGAALLARIARDRTG</sequence>
<dbReference type="InterPro" id="IPR017439">
    <property type="entry name" value="Amidohydrolase"/>
</dbReference>
<dbReference type="PANTHER" id="PTHR11014">
    <property type="entry name" value="PEPTIDASE M20 FAMILY MEMBER"/>
    <property type="match status" value="1"/>
</dbReference>
<feature type="binding site" evidence="2">
    <location>
        <position position="136"/>
    </location>
    <ligand>
        <name>Mn(2+)</name>
        <dbReference type="ChEBI" id="CHEBI:29035"/>
        <label>2</label>
    </ligand>
</feature>
<dbReference type="Gene3D" id="3.30.70.360">
    <property type="match status" value="1"/>
</dbReference>
<feature type="binding site" evidence="2">
    <location>
        <position position="101"/>
    </location>
    <ligand>
        <name>Mn(2+)</name>
        <dbReference type="ChEBI" id="CHEBI:29035"/>
        <label>2</label>
    </ligand>
</feature>
<feature type="binding site" evidence="2">
    <location>
        <position position="357"/>
    </location>
    <ligand>
        <name>Mn(2+)</name>
        <dbReference type="ChEBI" id="CHEBI:29035"/>
        <label>2</label>
    </ligand>
</feature>
<keyword evidence="1 4" id="KW-0378">Hydrolase</keyword>
<dbReference type="SUPFAM" id="SSF55031">
    <property type="entry name" value="Bacterial exopeptidase dimerisation domain"/>
    <property type="match status" value="1"/>
</dbReference>
<feature type="binding site" evidence="2">
    <location>
        <position position="162"/>
    </location>
    <ligand>
        <name>Mn(2+)</name>
        <dbReference type="ChEBI" id="CHEBI:29035"/>
        <label>2</label>
    </ligand>
</feature>
<dbReference type="GO" id="GO:0050118">
    <property type="term" value="F:N-acetyldiaminopimelate deacetylase activity"/>
    <property type="evidence" value="ECO:0007669"/>
    <property type="project" value="UniProtKB-ARBA"/>
</dbReference>
<feature type="domain" description="Peptidase M20 dimerisation" evidence="3">
    <location>
        <begin position="186"/>
        <end position="276"/>
    </location>
</feature>
<dbReference type="Pfam" id="PF01546">
    <property type="entry name" value="Peptidase_M20"/>
    <property type="match status" value="1"/>
</dbReference>
<evidence type="ECO:0000259" key="3">
    <source>
        <dbReference type="Pfam" id="PF07687"/>
    </source>
</evidence>
<name>A0A6P1YMD1_9HYPH</name>
<dbReference type="FunFam" id="3.30.70.360:FF:000001">
    <property type="entry name" value="N-acetyldiaminopimelate deacetylase"/>
    <property type="match status" value="1"/>
</dbReference>
<dbReference type="Pfam" id="PF07687">
    <property type="entry name" value="M20_dimer"/>
    <property type="match status" value="1"/>
</dbReference>
<evidence type="ECO:0000313" key="5">
    <source>
        <dbReference type="Proteomes" id="UP000464751"/>
    </source>
</evidence>
<reference evidence="4 5" key="1">
    <citation type="submission" date="2020-02" db="EMBL/GenBank/DDBJ databases">
        <authorList>
            <person name="Li G."/>
        </authorList>
    </citation>
    <scope>NUCLEOTIDE SEQUENCE [LARGE SCALE GENOMIC DNA]</scope>
    <source>
        <strain evidence="4 5">DSM 102029</strain>
    </source>
</reference>
<dbReference type="Gene3D" id="3.40.630.10">
    <property type="entry name" value="Zn peptidases"/>
    <property type="match status" value="1"/>
</dbReference>
<dbReference type="AlphaFoldDB" id="A0A6P1YMD1"/>
<dbReference type="PIRSF" id="PIRSF005962">
    <property type="entry name" value="Pept_M20D_amidohydro"/>
    <property type="match status" value="1"/>
</dbReference>
<dbReference type="SUPFAM" id="SSF53187">
    <property type="entry name" value="Zn-dependent exopeptidases"/>
    <property type="match status" value="1"/>
</dbReference>